<dbReference type="RefSeq" id="YP_009666472.1">
    <property type="nucleotide sequence ID" value="NC_043520.1"/>
</dbReference>
<reference evidence="1 2" key="1">
    <citation type="submission" date="2015-02" db="EMBL/GenBank/DDBJ databases">
        <title>Complete genome of a baculovirus isolated from a medical interest larvae: lLonomia obliqua (Lepidoptera: Saturniidae).</title>
        <authorList>
            <person name="Clara A.-S.W."/>
            <person name="Daniel A.-A.M.P."/>
            <person name="Miguel A.S."/>
            <person name="Jhon F.E.A."/>
            <person name="Fabricio M.S."/>
            <person name="Jose W.L.C."/>
            <person name="Bergmann R.M."/>
            <person name="Fernando M.L."/>
        </authorList>
    </citation>
    <scope>NUCLEOTIDE SEQUENCE [LARGE SCALE GENOMIC DNA]</scope>
    <source>
        <strain evidence="1">SP/2000</strain>
    </source>
</reference>
<name>A0A126FC77_9ABAC</name>
<dbReference type="Proteomes" id="UP000297030">
    <property type="component" value="Segment"/>
</dbReference>
<organism evidence="1 2">
    <name type="scientific">Lonomia obliqua multiple nucleopolyhedrovirus</name>
    <dbReference type="NCBI Taxonomy" id="134394"/>
    <lineage>
        <taxon>Viruses</taxon>
        <taxon>Viruses incertae sedis</taxon>
        <taxon>Naldaviricetes</taxon>
        <taxon>Lefavirales</taxon>
        <taxon>Baculoviridae</taxon>
        <taxon>Alphabaculovirus</taxon>
        <taxon>Alphabaculovirus lonobliquae</taxon>
        <taxon>Lonomia obliqua nucleopolyhedrovirus</taxon>
    </lineage>
</organism>
<keyword evidence="2" id="KW-1185">Reference proteome</keyword>
<accession>A0A126FC77</accession>
<protein>
    <recommendedName>
        <fullName evidence="3">Ac34</fullName>
    </recommendedName>
</protein>
<proteinExistence type="predicted"/>
<gene>
    <name evidence="1" type="primary">Orf-110</name>
</gene>
<evidence type="ECO:0000313" key="2">
    <source>
        <dbReference type="Proteomes" id="UP000297030"/>
    </source>
</evidence>
<dbReference type="GeneID" id="40526742"/>
<evidence type="ECO:0000313" key="1">
    <source>
        <dbReference type="EMBL" id="AKN81002.1"/>
    </source>
</evidence>
<dbReference type="EMBL" id="KP763670">
    <property type="protein sequence ID" value="AKN81002.1"/>
    <property type="molecule type" value="Genomic_DNA"/>
</dbReference>
<dbReference type="InterPro" id="IPR009657">
    <property type="entry name" value="Protein_Ac34"/>
</dbReference>
<sequence>MMALVNVPVPPPPLLRSSVHCNSDNNITLQKQQSAANTYKNNIKPLIDLFKTLNLPFGNLGNVLETMGKEGKLFPQLKDDNFDIVEKRQLSLESVEYLNYIQHDKLFQCRLCYTHAEWYWCTFHRNHVYRRSEEISTTNLEFVKFLNTDMAVVMFIEKYYYYLSSCNFKQDAKTILKTLTNFETLTDLMKSYNFEDEFADNTAYELMDFD</sequence>
<dbReference type="KEGG" id="vg:40526742"/>
<evidence type="ECO:0008006" key="3">
    <source>
        <dbReference type="Google" id="ProtNLM"/>
    </source>
</evidence>
<dbReference type="Pfam" id="PF06851">
    <property type="entry name" value="DUF1247"/>
    <property type="match status" value="1"/>
</dbReference>